<feature type="domain" description="Heterokaryon incompatibility" evidence="1">
    <location>
        <begin position="255"/>
        <end position="401"/>
    </location>
</feature>
<dbReference type="Pfam" id="PF06985">
    <property type="entry name" value="HET"/>
    <property type="match status" value="1"/>
</dbReference>
<keyword evidence="3" id="KW-1185">Reference proteome</keyword>
<dbReference type="Proteomes" id="UP000325780">
    <property type="component" value="Unassembled WGS sequence"/>
</dbReference>
<sequence>MSAYPASPQLSPAYVSRSAEAEKCSRCAAFPGKLYGRPLPAYDDNASLEQTRHLLFHEPCVVCSDTLNDTLCSECRHMRLGHIIRCWSNESSRPEIDLLFGTVGNVQTRSPECTVCRRLAVLSTLSTAVEESDMVVASIINVEESDSIRILVDADFWFHLYFQRPGTPLFTTLSSRFLSRLFIGLNHVPDEGTLAFLQRPSADVNWETVRSWLKECHIQHTNIYRLATPQPQPAGLRVIDVTRGCIMFAPQNCKYAALSYVWGRPTRPGLRATTCNITDLEVEGRLFETFLPATIQDAMTACTKLGIPYLWVDRLCIVQDNSHEKHHQIRAMGAIYSNSYVTLVALGGCNIDYGLPGVSDRKRKVPFASSTQGICLVQMHSSYGEVIETSVWNTRGWTYQEAALSSNLLMFSDTGVFYECGHRAGIRDEDNSMRDCCAEERMFDMSFSQTPNDHAAVKRYAEILDGYTTRKFTFESDILQALSGVLHSQYGRDFYCGLPFRVFDTAIRWTTRDGKYYRRIARDGNAFPSWSWSSVRGPIHIPLPRLFRSFTAPMAIWAKLPRHLDMHCTVQVISPRPIMNTDGQTWNGRPGIPGLAMAIAWREGCFSGQLPGALRNKNTWKEEEEHMSKSWRSLGHLVQDAHGLDYHNTQSLANKLTQGFREPASRPGRIIAYTQSLRLRCACAGDPGDYVMLQTDAGDMIGCLDAKSMDLDNWAHKSEQYFDVLALSVGYEVAADLEHTGLCKSGLADNIEHLCWKDKSGDFLTWGQRDRNADICILYLNLMVVNTKEGVSRRVGLGYAFLKTWVMAKPQFNTFILE</sequence>
<accession>A0A5N6TZH4</accession>
<organism evidence="2 3">
    <name type="scientific">Aspergillus avenaceus</name>
    <dbReference type="NCBI Taxonomy" id="36643"/>
    <lineage>
        <taxon>Eukaryota</taxon>
        <taxon>Fungi</taxon>
        <taxon>Dikarya</taxon>
        <taxon>Ascomycota</taxon>
        <taxon>Pezizomycotina</taxon>
        <taxon>Eurotiomycetes</taxon>
        <taxon>Eurotiomycetidae</taxon>
        <taxon>Eurotiales</taxon>
        <taxon>Aspergillaceae</taxon>
        <taxon>Aspergillus</taxon>
        <taxon>Aspergillus subgen. Circumdati</taxon>
    </lineage>
</organism>
<evidence type="ECO:0000313" key="2">
    <source>
        <dbReference type="EMBL" id="KAE8151674.1"/>
    </source>
</evidence>
<protein>
    <submittedName>
        <fullName evidence="2">Heterokaryon incompatibility protein-domain-containing protein</fullName>
    </submittedName>
</protein>
<dbReference type="OrthoDB" id="405906at2759"/>
<evidence type="ECO:0000313" key="3">
    <source>
        <dbReference type="Proteomes" id="UP000325780"/>
    </source>
</evidence>
<reference evidence="2 3" key="1">
    <citation type="submission" date="2019-04" db="EMBL/GenBank/DDBJ databases">
        <title>Friends and foes A comparative genomics study of 23 Aspergillus species from section Flavi.</title>
        <authorList>
            <consortium name="DOE Joint Genome Institute"/>
            <person name="Kjaerbolling I."/>
            <person name="Vesth T."/>
            <person name="Frisvad J.C."/>
            <person name="Nybo J.L."/>
            <person name="Theobald S."/>
            <person name="Kildgaard S."/>
            <person name="Isbrandt T."/>
            <person name="Kuo A."/>
            <person name="Sato A."/>
            <person name="Lyhne E.K."/>
            <person name="Kogle M.E."/>
            <person name="Wiebenga A."/>
            <person name="Kun R.S."/>
            <person name="Lubbers R.J."/>
            <person name="Makela M.R."/>
            <person name="Barry K."/>
            <person name="Chovatia M."/>
            <person name="Clum A."/>
            <person name="Daum C."/>
            <person name="Haridas S."/>
            <person name="He G."/>
            <person name="LaButti K."/>
            <person name="Lipzen A."/>
            <person name="Mondo S."/>
            <person name="Riley R."/>
            <person name="Salamov A."/>
            <person name="Simmons B.A."/>
            <person name="Magnuson J.K."/>
            <person name="Henrissat B."/>
            <person name="Mortensen U.H."/>
            <person name="Larsen T.O."/>
            <person name="Devries R.P."/>
            <person name="Grigoriev I.V."/>
            <person name="Machida M."/>
            <person name="Baker S.E."/>
            <person name="Andersen M.R."/>
        </authorList>
    </citation>
    <scope>NUCLEOTIDE SEQUENCE [LARGE SCALE GENOMIC DNA]</scope>
    <source>
        <strain evidence="2 3">IBT 18842</strain>
    </source>
</reference>
<dbReference type="EMBL" id="ML742066">
    <property type="protein sequence ID" value="KAE8151674.1"/>
    <property type="molecule type" value="Genomic_DNA"/>
</dbReference>
<dbReference type="InterPro" id="IPR010730">
    <property type="entry name" value="HET"/>
</dbReference>
<dbReference type="AlphaFoldDB" id="A0A5N6TZH4"/>
<name>A0A5N6TZH4_ASPAV</name>
<gene>
    <name evidence="2" type="ORF">BDV25DRAFT_138597</name>
</gene>
<evidence type="ECO:0000259" key="1">
    <source>
        <dbReference type="Pfam" id="PF06985"/>
    </source>
</evidence>
<proteinExistence type="predicted"/>
<dbReference type="PANTHER" id="PTHR33112:SF16">
    <property type="entry name" value="HETEROKARYON INCOMPATIBILITY DOMAIN-CONTAINING PROTEIN"/>
    <property type="match status" value="1"/>
</dbReference>
<dbReference type="PANTHER" id="PTHR33112">
    <property type="entry name" value="DOMAIN PROTEIN, PUTATIVE-RELATED"/>
    <property type="match status" value="1"/>
</dbReference>